<comment type="subcellular location">
    <subcellularLocation>
        <location evidence="1">Membrane</location>
        <topology evidence="1">Multi-pass membrane protein</topology>
    </subcellularLocation>
</comment>
<dbReference type="OrthoDB" id="5982705at2759"/>
<comment type="caution">
    <text evidence="7">The sequence shown here is derived from an EMBL/GenBank/DDBJ whole genome shotgun (WGS) entry which is preliminary data.</text>
</comment>
<feature type="region of interest" description="Disordered" evidence="5">
    <location>
        <begin position="287"/>
        <end position="310"/>
    </location>
</feature>
<dbReference type="STRING" id="1202772.A0A1V9YBZ9"/>
<evidence type="ECO:0000256" key="4">
    <source>
        <dbReference type="ARBA" id="ARBA00023136"/>
    </source>
</evidence>
<feature type="transmembrane region" description="Helical" evidence="6">
    <location>
        <begin position="45"/>
        <end position="64"/>
    </location>
</feature>
<keyword evidence="4 6" id="KW-0472">Membrane</keyword>
<organism evidence="7 8">
    <name type="scientific">Achlya hypogyna</name>
    <name type="common">Oomycete</name>
    <name type="synonym">Protoachlya hypogyna</name>
    <dbReference type="NCBI Taxonomy" id="1202772"/>
    <lineage>
        <taxon>Eukaryota</taxon>
        <taxon>Sar</taxon>
        <taxon>Stramenopiles</taxon>
        <taxon>Oomycota</taxon>
        <taxon>Saprolegniomycetes</taxon>
        <taxon>Saprolegniales</taxon>
        <taxon>Achlyaceae</taxon>
        <taxon>Achlya</taxon>
    </lineage>
</organism>
<evidence type="ECO:0000256" key="1">
    <source>
        <dbReference type="ARBA" id="ARBA00004141"/>
    </source>
</evidence>
<dbReference type="AlphaFoldDB" id="A0A1V9YBZ9"/>
<keyword evidence="3 6" id="KW-1133">Transmembrane helix</keyword>
<dbReference type="PANTHER" id="PTHR19282">
    <property type="entry name" value="TETRASPANIN"/>
    <property type="match status" value="1"/>
</dbReference>
<accession>A0A1V9YBZ9</accession>
<evidence type="ECO:0000313" key="7">
    <source>
        <dbReference type="EMBL" id="OQR83212.1"/>
    </source>
</evidence>
<evidence type="ECO:0000256" key="2">
    <source>
        <dbReference type="ARBA" id="ARBA00022692"/>
    </source>
</evidence>
<keyword evidence="8" id="KW-1185">Reference proteome</keyword>
<dbReference type="InterPro" id="IPR018499">
    <property type="entry name" value="Tetraspanin/Peripherin"/>
</dbReference>
<feature type="transmembrane region" description="Helical" evidence="6">
    <location>
        <begin position="229"/>
        <end position="253"/>
    </location>
</feature>
<protein>
    <recommendedName>
        <fullName evidence="9">Tetraspanin</fullName>
    </recommendedName>
</protein>
<dbReference type="PRINTS" id="PR00259">
    <property type="entry name" value="TMFOUR"/>
</dbReference>
<reference evidence="7 8" key="1">
    <citation type="journal article" date="2014" name="Genome Biol. Evol.">
        <title>The secreted proteins of Achlya hypogyna and Thraustotheca clavata identify the ancestral oomycete secretome and reveal gene acquisitions by horizontal gene transfer.</title>
        <authorList>
            <person name="Misner I."/>
            <person name="Blouin N."/>
            <person name="Leonard G."/>
            <person name="Richards T.A."/>
            <person name="Lane C.E."/>
        </authorList>
    </citation>
    <scope>NUCLEOTIDE SEQUENCE [LARGE SCALE GENOMIC DNA]</scope>
    <source>
        <strain evidence="7 8">ATCC 48635</strain>
    </source>
</reference>
<evidence type="ECO:0000256" key="6">
    <source>
        <dbReference type="SAM" id="Phobius"/>
    </source>
</evidence>
<evidence type="ECO:0000256" key="5">
    <source>
        <dbReference type="SAM" id="MobiDB-lite"/>
    </source>
</evidence>
<evidence type="ECO:0000256" key="3">
    <source>
        <dbReference type="ARBA" id="ARBA00022989"/>
    </source>
</evidence>
<keyword evidence="2 6" id="KW-0812">Transmembrane</keyword>
<feature type="compositionally biased region" description="Polar residues" evidence="5">
    <location>
        <begin position="289"/>
        <end position="304"/>
    </location>
</feature>
<feature type="transmembrane region" description="Helical" evidence="6">
    <location>
        <begin position="76"/>
        <end position="98"/>
    </location>
</feature>
<gene>
    <name evidence="7" type="ORF">ACHHYP_14951</name>
</gene>
<dbReference type="EMBL" id="JNBR01002254">
    <property type="protein sequence ID" value="OQR83212.1"/>
    <property type="molecule type" value="Genomic_DNA"/>
</dbReference>
<feature type="transmembrane region" description="Helical" evidence="6">
    <location>
        <begin position="12"/>
        <end position="33"/>
    </location>
</feature>
<evidence type="ECO:0008006" key="9">
    <source>
        <dbReference type="Google" id="ProtNLM"/>
    </source>
</evidence>
<name>A0A1V9YBZ9_ACHHY</name>
<dbReference type="PANTHER" id="PTHR19282:SF544">
    <property type="entry name" value="TETRASPANIN"/>
    <property type="match status" value="1"/>
</dbReference>
<dbReference type="GO" id="GO:0005886">
    <property type="term" value="C:plasma membrane"/>
    <property type="evidence" value="ECO:0007669"/>
    <property type="project" value="TreeGrafter"/>
</dbReference>
<dbReference type="Pfam" id="PF00335">
    <property type="entry name" value="Tetraspanin"/>
    <property type="match status" value="1"/>
</dbReference>
<proteinExistence type="predicted"/>
<sequence length="310" mass="33892">MQCRSFSRLVLIFTNVLFLVLGGVLIIIGGYMMHVPDLNAFSADGISSAVMACGVLIVLIALLGCCGAHWESKVFLCPYATLVTVSVVAQLALAGLMLHVHHSLASLSTADYAHQTAKLSQDDQVILGGLHTIFKEAYAACQPEINMTASLAAGPVVLHCLGNDTSYAWFADFAATRCSIHKQDLQPNSTFLQCSGESTWSKDKPLTEQAVFCSCEAKLIAWMDEQSELIGTIVGVIAGFEIALVLLSFYLVCTQRRRHRGYQEIRMPLRPQYNSHPYNNMRMPAAMQNPYQPANQGLPTTQTPLVPKQP</sequence>
<evidence type="ECO:0000313" key="8">
    <source>
        <dbReference type="Proteomes" id="UP000243579"/>
    </source>
</evidence>
<dbReference type="Proteomes" id="UP000243579">
    <property type="component" value="Unassembled WGS sequence"/>
</dbReference>